<evidence type="ECO:0000313" key="3">
    <source>
        <dbReference type="Proteomes" id="UP000024404"/>
    </source>
</evidence>
<organism evidence="2 3">
    <name type="scientific">Onchocerca volvulus</name>
    <dbReference type="NCBI Taxonomy" id="6282"/>
    <lineage>
        <taxon>Eukaryota</taxon>
        <taxon>Metazoa</taxon>
        <taxon>Ecdysozoa</taxon>
        <taxon>Nematoda</taxon>
        <taxon>Chromadorea</taxon>
        <taxon>Rhabditida</taxon>
        <taxon>Spirurina</taxon>
        <taxon>Spiruromorpha</taxon>
        <taxon>Filarioidea</taxon>
        <taxon>Onchocercidae</taxon>
        <taxon>Onchocerca</taxon>
    </lineage>
</organism>
<protein>
    <submittedName>
        <fullName evidence="2">Uncharacterized protein</fullName>
    </submittedName>
</protein>
<keyword evidence="3" id="KW-1185">Reference proteome</keyword>
<dbReference type="EnsemblMetazoa" id="OVOC4524.1">
    <property type="protein sequence ID" value="OVOC4524.1"/>
    <property type="gene ID" value="WBGene00241333"/>
</dbReference>
<name>A0A8R1TSZ9_ONCVO</name>
<evidence type="ECO:0000256" key="1">
    <source>
        <dbReference type="SAM" id="Phobius"/>
    </source>
</evidence>
<dbReference type="Proteomes" id="UP000024404">
    <property type="component" value="Unassembled WGS sequence"/>
</dbReference>
<proteinExistence type="predicted"/>
<dbReference type="EMBL" id="CMVM020000135">
    <property type="status" value="NOT_ANNOTATED_CDS"/>
    <property type="molecule type" value="Genomic_DNA"/>
</dbReference>
<keyword evidence="1" id="KW-0812">Transmembrane</keyword>
<accession>A0A8R1TSZ9</accession>
<reference evidence="3" key="1">
    <citation type="submission" date="2013-10" db="EMBL/GenBank/DDBJ databases">
        <title>Genome sequencing of Onchocerca volvulus.</title>
        <authorList>
            <person name="Cotton J."/>
            <person name="Tsai J."/>
            <person name="Stanley E."/>
            <person name="Tracey A."/>
            <person name="Holroyd N."/>
            <person name="Lustigman S."/>
            <person name="Berriman M."/>
        </authorList>
    </citation>
    <scope>NUCLEOTIDE SEQUENCE</scope>
</reference>
<evidence type="ECO:0000313" key="2">
    <source>
        <dbReference type="EnsemblMetazoa" id="OVOC4524.1"/>
    </source>
</evidence>
<feature type="transmembrane region" description="Helical" evidence="1">
    <location>
        <begin position="30"/>
        <end position="56"/>
    </location>
</feature>
<dbReference type="AlphaFoldDB" id="A0A8R1TSZ9"/>
<keyword evidence="1" id="KW-1133">Transmembrane helix</keyword>
<sequence length="62" mass="7095">MAAIAVILSEILHFSLLNLKRNLYVSFAELISSVLIIVSKISINMIIFGYMTFWGVNVERYQ</sequence>
<reference evidence="2" key="2">
    <citation type="submission" date="2022-06" db="UniProtKB">
        <authorList>
            <consortium name="EnsemblMetazoa"/>
        </authorList>
    </citation>
    <scope>IDENTIFICATION</scope>
</reference>
<keyword evidence="1" id="KW-0472">Membrane</keyword>